<gene>
    <name evidence="12" type="primary">cysS</name>
    <name evidence="14" type="ORF">B5V00_12670</name>
</gene>
<evidence type="ECO:0000256" key="2">
    <source>
        <dbReference type="ARBA" id="ARBA00005594"/>
    </source>
</evidence>
<feature type="binding site" evidence="12">
    <location>
        <position position="209"/>
    </location>
    <ligand>
        <name>Zn(2+)</name>
        <dbReference type="ChEBI" id="CHEBI:29105"/>
    </ligand>
</feature>
<evidence type="ECO:0000256" key="10">
    <source>
        <dbReference type="ARBA" id="ARBA00022917"/>
    </source>
</evidence>
<evidence type="ECO:0000313" key="15">
    <source>
        <dbReference type="Proteomes" id="UP000193136"/>
    </source>
</evidence>
<comment type="similarity">
    <text evidence="2 12">Belongs to the class-I aminoacyl-tRNA synthetase family.</text>
</comment>
<dbReference type="Pfam" id="PF09190">
    <property type="entry name" value="DALR_2"/>
    <property type="match status" value="1"/>
</dbReference>
<organism evidence="14 15">
    <name type="scientific">Geothermobacter hydrogeniphilus</name>
    <dbReference type="NCBI Taxonomy" id="1969733"/>
    <lineage>
        <taxon>Bacteria</taxon>
        <taxon>Pseudomonadati</taxon>
        <taxon>Thermodesulfobacteriota</taxon>
        <taxon>Desulfuromonadia</taxon>
        <taxon>Desulfuromonadales</taxon>
        <taxon>Geothermobacteraceae</taxon>
        <taxon>Geothermobacter</taxon>
    </lineage>
</organism>
<feature type="domain" description="Cysteinyl-tRNA synthetase class Ia DALR" evidence="13">
    <location>
        <begin position="361"/>
        <end position="430"/>
    </location>
</feature>
<evidence type="ECO:0000256" key="11">
    <source>
        <dbReference type="ARBA" id="ARBA00023146"/>
    </source>
</evidence>
<feature type="binding site" evidence="12">
    <location>
        <position position="269"/>
    </location>
    <ligand>
        <name>ATP</name>
        <dbReference type="ChEBI" id="CHEBI:30616"/>
    </ligand>
</feature>
<dbReference type="PANTHER" id="PTHR10890">
    <property type="entry name" value="CYSTEINYL-TRNA SYNTHETASE"/>
    <property type="match status" value="1"/>
</dbReference>
<keyword evidence="8 12" id="KW-0862">Zinc</keyword>
<dbReference type="EC" id="6.1.1.16" evidence="12"/>
<feature type="binding site" evidence="12">
    <location>
        <position position="234"/>
    </location>
    <ligand>
        <name>Zn(2+)</name>
        <dbReference type="ChEBI" id="CHEBI:29105"/>
    </ligand>
</feature>
<feature type="binding site" evidence="12">
    <location>
        <position position="238"/>
    </location>
    <ligand>
        <name>Zn(2+)</name>
        <dbReference type="ChEBI" id="CHEBI:29105"/>
    </ligand>
</feature>
<name>A0A1X0XZL2_9BACT</name>
<dbReference type="InterPro" id="IPR009080">
    <property type="entry name" value="tRNAsynth_Ia_anticodon-bd"/>
</dbReference>
<keyword evidence="11 12" id="KW-0030">Aminoacyl-tRNA synthetase</keyword>
<keyword evidence="10 12" id="KW-0648">Protein biosynthesis</keyword>
<dbReference type="STRING" id="1969733.B5V00_12670"/>
<dbReference type="OrthoDB" id="9815130at2"/>
<reference evidence="14 15" key="1">
    <citation type="submission" date="2017-03" db="EMBL/GenBank/DDBJ databases">
        <title>Genome sequence of Geothermobacter sp. EPR-M, Deep-Sea Iron Reducer.</title>
        <authorList>
            <person name="Tully B."/>
            <person name="Savalia P."/>
            <person name="Abuyen K."/>
            <person name="Baughan C."/>
            <person name="Romero E."/>
            <person name="Ronkowski C."/>
            <person name="Torres B."/>
            <person name="Tremblay J."/>
            <person name="Trujillo A."/>
            <person name="Tyler M."/>
            <person name="Perez-Rodriguez I."/>
            <person name="Amend J."/>
        </authorList>
    </citation>
    <scope>NUCLEOTIDE SEQUENCE [LARGE SCALE GENOMIC DNA]</scope>
    <source>
        <strain evidence="14 15">EPR-M</strain>
    </source>
</reference>
<dbReference type="SUPFAM" id="SSF52374">
    <property type="entry name" value="Nucleotidylyl transferase"/>
    <property type="match status" value="1"/>
</dbReference>
<dbReference type="Proteomes" id="UP000193136">
    <property type="component" value="Unassembled WGS sequence"/>
</dbReference>
<dbReference type="FunFam" id="3.40.50.620:FF:000009">
    <property type="entry name" value="Cysteine--tRNA ligase"/>
    <property type="match status" value="1"/>
</dbReference>
<keyword evidence="9 12" id="KW-0067">ATP-binding</keyword>
<comment type="subunit">
    <text evidence="3 12">Monomer.</text>
</comment>
<dbReference type="EMBL" id="NAAD01000016">
    <property type="protein sequence ID" value="ORJ58304.1"/>
    <property type="molecule type" value="Genomic_DNA"/>
</dbReference>
<dbReference type="Gene3D" id="1.20.120.1910">
    <property type="entry name" value="Cysteine-tRNA ligase, C-terminal anti-codon recognition domain"/>
    <property type="match status" value="1"/>
</dbReference>
<keyword evidence="5 12" id="KW-0436">Ligase</keyword>
<dbReference type="SUPFAM" id="SSF47323">
    <property type="entry name" value="Anticodon-binding domain of a subclass of class I aminoacyl-tRNA synthetases"/>
    <property type="match status" value="1"/>
</dbReference>
<dbReference type="AlphaFoldDB" id="A0A1X0XZL2"/>
<dbReference type="GO" id="GO:0004817">
    <property type="term" value="F:cysteine-tRNA ligase activity"/>
    <property type="evidence" value="ECO:0007669"/>
    <property type="project" value="UniProtKB-UniRule"/>
</dbReference>
<dbReference type="InterPro" id="IPR015803">
    <property type="entry name" value="Cys-tRNA-ligase"/>
</dbReference>
<dbReference type="SMART" id="SM00840">
    <property type="entry name" value="DALR_2"/>
    <property type="match status" value="1"/>
</dbReference>
<dbReference type="InterPro" id="IPR056411">
    <property type="entry name" value="CysS_C"/>
</dbReference>
<dbReference type="NCBIfam" id="TIGR00435">
    <property type="entry name" value="cysS"/>
    <property type="match status" value="1"/>
</dbReference>
<dbReference type="InterPro" id="IPR032678">
    <property type="entry name" value="tRNA-synt_1_cat_dom"/>
</dbReference>
<evidence type="ECO:0000256" key="12">
    <source>
        <dbReference type="HAMAP-Rule" id="MF_00041"/>
    </source>
</evidence>
<dbReference type="InterPro" id="IPR015273">
    <property type="entry name" value="Cys-tRNA-synt_Ia_DALR"/>
</dbReference>
<dbReference type="GO" id="GO:0005524">
    <property type="term" value="F:ATP binding"/>
    <property type="evidence" value="ECO:0007669"/>
    <property type="project" value="UniProtKB-UniRule"/>
</dbReference>
<feature type="binding site" evidence="12">
    <location>
        <position position="29"/>
    </location>
    <ligand>
        <name>Zn(2+)</name>
        <dbReference type="ChEBI" id="CHEBI:29105"/>
    </ligand>
</feature>
<comment type="cofactor">
    <cofactor evidence="12">
        <name>Zn(2+)</name>
        <dbReference type="ChEBI" id="CHEBI:29105"/>
    </cofactor>
    <text evidence="12">Binds 1 zinc ion per subunit.</text>
</comment>
<evidence type="ECO:0000313" key="14">
    <source>
        <dbReference type="EMBL" id="ORJ58304.1"/>
    </source>
</evidence>
<feature type="short sequence motif" description="'HIGH' region" evidence="12">
    <location>
        <begin position="31"/>
        <end position="41"/>
    </location>
</feature>
<evidence type="ECO:0000256" key="7">
    <source>
        <dbReference type="ARBA" id="ARBA00022741"/>
    </source>
</evidence>
<dbReference type="Pfam" id="PF01406">
    <property type="entry name" value="tRNA-synt_1e"/>
    <property type="match status" value="1"/>
</dbReference>
<proteinExistence type="inferred from homology"/>
<keyword evidence="6 12" id="KW-0479">Metal-binding</keyword>
<keyword evidence="4 12" id="KW-0963">Cytoplasm</keyword>
<dbReference type="RefSeq" id="WP_085011173.1">
    <property type="nucleotide sequence ID" value="NZ_NAAD01000016.1"/>
</dbReference>
<dbReference type="Gene3D" id="3.40.50.620">
    <property type="entry name" value="HUPs"/>
    <property type="match status" value="1"/>
</dbReference>
<evidence type="ECO:0000256" key="3">
    <source>
        <dbReference type="ARBA" id="ARBA00011245"/>
    </source>
</evidence>
<accession>A0A1X0XZL2</accession>
<comment type="catalytic activity">
    <reaction evidence="12">
        <text>tRNA(Cys) + L-cysteine + ATP = L-cysteinyl-tRNA(Cys) + AMP + diphosphate</text>
        <dbReference type="Rhea" id="RHEA:17773"/>
        <dbReference type="Rhea" id="RHEA-COMP:9661"/>
        <dbReference type="Rhea" id="RHEA-COMP:9679"/>
        <dbReference type="ChEBI" id="CHEBI:30616"/>
        <dbReference type="ChEBI" id="CHEBI:33019"/>
        <dbReference type="ChEBI" id="CHEBI:35235"/>
        <dbReference type="ChEBI" id="CHEBI:78442"/>
        <dbReference type="ChEBI" id="CHEBI:78517"/>
        <dbReference type="ChEBI" id="CHEBI:456215"/>
        <dbReference type="EC" id="6.1.1.16"/>
    </reaction>
</comment>
<evidence type="ECO:0000256" key="9">
    <source>
        <dbReference type="ARBA" id="ARBA00022840"/>
    </source>
</evidence>
<evidence type="ECO:0000256" key="8">
    <source>
        <dbReference type="ARBA" id="ARBA00022833"/>
    </source>
</evidence>
<dbReference type="PANTHER" id="PTHR10890:SF3">
    <property type="entry name" value="CYSTEINE--TRNA LIGASE, CYTOPLASMIC"/>
    <property type="match status" value="1"/>
</dbReference>
<feature type="short sequence motif" description="'KMSKS' region" evidence="12">
    <location>
        <begin position="266"/>
        <end position="270"/>
    </location>
</feature>
<evidence type="ECO:0000259" key="13">
    <source>
        <dbReference type="SMART" id="SM00840"/>
    </source>
</evidence>
<evidence type="ECO:0000256" key="1">
    <source>
        <dbReference type="ARBA" id="ARBA00004496"/>
    </source>
</evidence>
<dbReference type="GO" id="GO:0006423">
    <property type="term" value="P:cysteinyl-tRNA aminoacylation"/>
    <property type="evidence" value="ECO:0007669"/>
    <property type="project" value="UniProtKB-UniRule"/>
</dbReference>
<sequence length="493" mass="55417">MSLRVYNTLSGKKEEFKPIEPGKVRMYVCGVTVYDYCHIGHARANIVFDIIYRYLQYAGYDVTYVRNYTDVDDKIIKRANERGISSRELSEEFIRAFDEDMATLGLALPTHQPKATDYIAEIIAICEKLISKGLAYEAGGDVYYRVRKFPGYLKLSKRNMEEMQAGARIAPGEQKEDPMDFALWKAAKPGEPSWESPWGAGRPGWHIECSAMSSSLLGETFDIHGGGRDLIFPHHENEIAQSEGASGKPFVNYWLHNGFVNVDQEKMSKSLGNFFTIRDILKSYDPEVLRFFILTAHYRSPIDFSDQNLKEAKAGLSRFYEALKAADETLRSHPLPERPVCPEISDAEREIYDRIENLEDLFAAAMDDDFNTAAAIGHLFEAVRGINRLIGEARFDECNLSLRVIEDGAKKLRELGGVLGLFGSDPVAWLEGQKSAGLQGAGLSAEAIEELIEERRAARQNRDFARADQIRDALAAQGIELLDSKDGTSWKVK</sequence>
<dbReference type="GO" id="GO:0008270">
    <property type="term" value="F:zinc ion binding"/>
    <property type="evidence" value="ECO:0007669"/>
    <property type="project" value="UniProtKB-UniRule"/>
</dbReference>
<dbReference type="InterPro" id="IPR014729">
    <property type="entry name" value="Rossmann-like_a/b/a_fold"/>
</dbReference>
<dbReference type="GO" id="GO:0005829">
    <property type="term" value="C:cytosol"/>
    <property type="evidence" value="ECO:0007669"/>
    <property type="project" value="TreeGrafter"/>
</dbReference>
<protein>
    <recommendedName>
        <fullName evidence="12">Cysteine--tRNA ligase</fullName>
        <ecNumber evidence="12">6.1.1.16</ecNumber>
    </recommendedName>
    <alternativeName>
        <fullName evidence="12">Cysteinyl-tRNA synthetase</fullName>
        <shortName evidence="12">CysRS</shortName>
    </alternativeName>
</protein>
<dbReference type="InterPro" id="IPR024909">
    <property type="entry name" value="Cys-tRNA/MSH_ligase"/>
</dbReference>
<dbReference type="HAMAP" id="MF_00041">
    <property type="entry name" value="Cys_tRNA_synth"/>
    <property type="match status" value="1"/>
</dbReference>
<comment type="caution">
    <text evidence="14">The sequence shown here is derived from an EMBL/GenBank/DDBJ whole genome shotgun (WGS) entry which is preliminary data.</text>
</comment>
<dbReference type="PRINTS" id="PR00983">
    <property type="entry name" value="TRNASYNTHCYS"/>
</dbReference>
<keyword evidence="7 12" id="KW-0547">Nucleotide-binding</keyword>
<dbReference type="Pfam" id="PF23493">
    <property type="entry name" value="CysS_C"/>
    <property type="match status" value="1"/>
</dbReference>
<evidence type="ECO:0000256" key="6">
    <source>
        <dbReference type="ARBA" id="ARBA00022723"/>
    </source>
</evidence>
<keyword evidence="15" id="KW-1185">Reference proteome</keyword>
<comment type="subcellular location">
    <subcellularLocation>
        <location evidence="1 12">Cytoplasm</location>
    </subcellularLocation>
</comment>
<evidence type="ECO:0000256" key="4">
    <source>
        <dbReference type="ARBA" id="ARBA00022490"/>
    </source>
</evidence>
<evidence type="ECO:0000256" key="5">
    <source>
        <dbReference type="ARBA" id="ARBA00022598"/>
    </source>
</evidence>
<dbReference type="CDD" id="cd00672">
    <property type="entry name" value="CysRS_core"/>
    <property type="match status" value="1"/>
</dbReference>